<name>A0A4R1LUK4_9SPHI</name>
<dbReference type="SUPFAM" id="SSF88946">
    <property type="entry name" value="Sigma2 domain of RNA polymerase sigma factors"/>
    <property type="match status" value="1"/>
</dbReference>
<keyword evidence="4" id="KW-0238">DNA-binding</keyword>
<protein>
    <submittedName>
        <fullName evidence="8">RNA polymerase sigma-70 factor (ECF subfamily)</fullName>
    </submittedName>
</protein>
<dbReference type="GO" id="GO:0016987">
    <property type="term" value="F:sigma factor activity"/>
    <property type="evidence" value="ECO:0007669"/>
    <property type="project" value="UniProtKB-KW"/>
</dbReference>
<dbReference type="EMBL" id="SMGO01000002">
    <property type="protein sequence ID" value="TCK82745.1"/>
    <property type="molecule type" value="Genomic_DNA"/>
</dbReference>
<comment type="caution">
    <text evidence="8">The sequence shown here is derived from an EMBL/GenBank/DDBJ whole genome shotgun (WGS) entry which is preliminary data.</text>
</comment>
<evidence type="ECO:0000313" key="8">
    <source>
        <dbReference type="EMBL" id="TCK82745.1"/>
    </source>
</evidence>
<dbReference type="Pfam" id="PF08281">
    <property type="entry name" value="Sigma70_r4_2"/>
    <property type="match status" value="1"/>
</dbReference>
<sequence length="190" mass="22645">MKINKESQSAKQEAAWLKEFYETGDLEVLGKLYEPYMFLIFGLCLKYLKDTTKSEDAVMQIFESLIKKLRVHRVENFKAWLYTVARNHCLMQLRATGKQPEVLFDESFMESEAFLHPDSSENDHEEQLQKMENCIEQLNEEQRVCVRLFYLEEKCYKEISEITNFSMNQVKSYIQNGKRNLKICMDKTYE</sequence>
<keyword evidence="9" id="KW-1185">Reference proteome</keyword>
<dbReference type="CDD" id="cd06171">
    <property type="entry name" value="Sigma70_r4"/>
    <property type="match status" value="1"/>
</dbReference>
<evidence type="ECO:0000313" key="9">
    <source>
        <dbReference type="Proteomes" id="UP000294616"/>
    </source>
</evidence>
<dbReference type="InterPro" id="IPR014284">
    <property type="entry name" value="RNA_pol_sigma-70_dom"/>
</dbReference>
<evidence type="ECO:0000256" key="4">
    <source>
        <dbReference type="ARBA" id="ARBA00023125"/>
    </source>
</evidence>
<evidence type="ECO:0000259" key="6">
    <source>
        <dbReference type="Pfam" id="PF04542"/>
    </source>
</evidence>
<dbReference type="NCBIfam" id="TIGR02937">
    <property type="entry name" value="sigma70-ECF"/>
    <property type="match status" value="1"/>
</dbReference>
<feature type="domain" description="RNA polymerase sigma-70 region 2" evidence="6">
    <location>
        <begin position="32"/>
        <end position="97"/>
    </location>
</feature>
<evidence type="ECO:0000256" key="5">
    <source>
        <dbReference type="ARBA" id="ARBA00023163"/>
    </source>
</evidence>
<dbReference type="Proteomes" id="UP000294616">
    <property type="component" value="Unassembled WGS sequence"/>
</dbReference>
<dbReference type="SUPFAM" id="SSF88659">
    <property type="entry name" value="Sigma3 and sigma4 domains of RNA polymerase sigma factors"/>
    <property type="match status" value="1"/>
</dbReference>
<dbReference type="InterPro" id="IPR013324">
    <property type="entry name" value="RNA_pol_sigma_r3/r4-like"/>
</dbReference>
<proteinExistence type="inferred from homology"/>
<dbReference type="RefSeq" id="WP_132222837.1">
    <property type="nucleotide sequence ID" value="NZ_SMGO01000002.1"/>
</dbReference>
<dbReference type="InterPro" id="IPR036388">
    <property type="entry name" value="WH-like_DNA-bd_sf"/>
</dbReference>
<comment type="similarity">
    <text evidence="1">Belongs to the sigma-70 factor family. ECF subfamily.</text>
</comment>
<evidence type="ECO:0000256" key="3">
    <source>
        <dbReference type="ARBA" id="ARBA00023082"/>
    </source>
</evidence>
<reference evidence="8 9" key="1">
    <citation type="submission" date="2019-03" db="EMBL/GenBank/DDBJ databases">
        <title>Genomic Encyclopedia of Archaeal and Bacterial Type Strains, Phase II (KMG-II): from individual species to whole genera.</title>
        <authorList>
            <person name="Goeker M."/>
        </authorList>
    </citation>
    <scope>NUCLEOTIDE SEQUENCE [LARGE SCALE GENOMIC DNA]</scope>
    <source>
        <strain evidence="8 9">DSM 22554</strain>
    </source>
</reference>
<gene>
    <name evidence="8" type="ORF">C8N28_1330</name>
</gene>
<dbReference type="InterPro" id="IPR013325">
    <property type="entry name" value="RNA_pol_sigma_r2"/>
</dbReference>
<dbReference type="PANTHER" id="PTHR43133">
    <property type="entry name" value="RNA POLYMERASE ECF-TYPE SIGMA FACTO"/>
    <property type="match status" value="1"/>
</dbReference>
<dbReference type="Gene3D" id="1.10.10.10">
    <property type="entry name" value="Winged helix-like DNA-binding domain superfamily/Winged helix DNA-binding domain"/>
    <property type="match status" value="1"/>
</dbReference>
<evidence type="ECO:0000256" key="2">
    <source>
        <dbReference type="ARBA" id="ARBA00023015"/>
    </source>
</evidence>
<feature type="domain" description="RNA polymerase sigma factor 70 region 4 type 2" evidence="7">
    <location>
        <begin position="129"/>
        <end position="181"/>
    </location>
</feature>
<dbReference type="PANTHER" id="PTHR43133:SF8">
    <property type="entry name" value="RNA POLYMERASE SIGMA FACTOR HI_1459-RELATED"/>
    <property type="match status" value="1"/>
</dbReference>
<organism evidence="8 9">
    <name type="scientific">Albibacterium bauzanense</name>
    <dbReference type="NCBI Taxonomy" id="653929"/>
    <lineage>
        <taxon>Bacteria</taxon>
        <taxon>Pseudomonadati</taxon>
        <taxon>Bacteroidota</taxon>
        <taxon>Sphingobacteriia</taxon>
        <taxon>Sphingobacteriales</taxon>
        <taxon>Sphingobacteriaceae</taxon>
        <taxon>Albibacterium</taxon>
    </lineage>
</organism>
<evidence type="ECO:0000259" key="7">
    <source>
        <dbReference type="Pfam" id="PF08281"/>
    </source>
</evidence>
<dbReference type="Pfam" id="PF04542">
    <property type="entry name" value="Sigma70_r2"/>
    <property type="match status" value="1"/>
</dbReference>
<dbReference type="AlphaFoldDB" id="A0A4R1LUK4"/>
<dbReference type="GO" id="GO:0006352">
    <property type="term" value="P:DNA-templated transcription initiation"/>
    <property type="evidence" value="ECO:0007669"/>
    <property type="project" value="InterPro"/>
</dbReference>
<accession>A0A4R1LUK4</accession>
<dbReference type="InterPro" id="IPR013249">
    <property type="entry name" value="RNA_pol_sigma70_r4_t2"/>
</dbReference>
<dbReference type="InterPro" id="IPR007627">
    <property type="entry name" value="RNA_pol_sigma70_r2"/>
</dbReference>
<dbReference type="GO" id="GO:0003677">
    <property type="term" value="F:DNA binding"/>
    <property type="evidence" value="ECO:0007669"/>
    <property type="project" value="UniProtKB-KW"/>
</dbReference>
<dbReference type="OrthoDB" id="1116873at2"/>
<dbReference type="Gene3D" id="1.10.1740.10">
    <property type="match status" value="1"/>
</dbReference>
<evidence type="ECO:0000256" key="1">
    <source>
        <dbReference type="ARBA" id="ARBA00010641"/>
    </source>
</evidence>
<keyword evidence="3" id="KW-0731">Sigma factor</keyword>
<keyword evidence="5" id="KW-0804">Transcription</keyword>
<keyword evidence="2" id="KW-0805">Transcription regulation</keyword>
<dbReference type="InterPro" id="IPR039425">
    <property type="entry name" value="RNA_pol_sigma-70-like"/>
</dbReference>